<evidence type="ECO:0000313" key="2">
    <source>
        <dbReference type="Proteomes" id="UP000472265"/>
    </source>
</evidence>
<name>A0A671X3Y0_SPAAU</name>
<reference evidence="1" key="3">
    <citation type="submission" date="2025-09" db="UniProtKB">
        <authorList>
            <consortium name="Ensembl"/>
        </authorList>
    </citation>
    <scope>IDENTIFICATION</scope>
</reference>
<keyword evidence="2" id="KW-1185">Reference proteome</keyword>
<dbReference type="InParanoid" id="A0A671X3Y0"/>
<dbReference type="FunCoup" id="A0A671X3Y0">
    <property type="interactions" value="10"/>
</dbReference>
<sequence>MSCLFARHNATDVTRFKRVCSSANISKLTWKFLGQKNSNSAAMSLKGTLVWLCSLAVWSSSAAQDESIPHNCSSQAGNLPAALKEAIDCGENLPWSSQQTAALLLSVRNLTDSLHKHQLRECQGAEPEKCPPAEVPDNGGLVCVTVANKRYCKPLCNDGYDFAFIRRSRLYDVCSERNITGHPEYRWDSQYVGGNKLAECNKASFQVSGAKTAYFTKDQDCLTTKSSSRLQDAVVEGFKAELEKEGVQGEARYACLVCGGQ</sequence>
<dbReference type="OMA" id="KCGENPP"/>
<accession>A0A671X3Y0</accession>
<dbReference type="Proteomes" id="UP000472265">
    <property type="component" value="Chromosome 15"/>
</dbReference>
<dbReference type="Ensembl" id="ENSSAUT00010048182.1">
    <property type="protein sequence ID" value="ENSSAUP00010045834.1"/>
    <property type="gene ID" value="ENSSAUG00010019116.1"/>
</dbReference>
<organism evidence="1 2">
    <name type="scientific">Sparus aurata</name>
    <name type="common">Gilthead sea bream</name>
    <dbReference type="NCBI Taxonomy" id="8175"/>
    <lineage>
        <taxon>Eukaryota</taxon>
        <taxon>Metazoa</taxon>
        <taxon>Chordata</taxon>
        <taxon>Craniata</taxon>
        <taxon>Vertebrata</taxon>
        <taxon>Euteleostomi</taxon>
        <taxon>Actinopterygii</taxon>
        <taxon>Neopterygii</taxon>
        <taxon>Teleostei</taxon>
        <taxon>Neoteleostei</taxon>
        <taxon>Acanthomorphata</taxon>
        <taxon>Eupercaria</taxon>
        <taxon>Spariformes</taxon>
        <taxon>Sparidae</taxon>
        <taxon>Sparus</taxon>
    </lineage>
</organism>
<dbReference type="AlphaFoldDB" id="A0A671X3Y0"/>
<protein>
    <submittedName>
        <fullName evidence="1">Si:ch1073-126c3.2</fullName>
    </submittedName>
</protein>
<gene>
    <name evidence="1" type="primary">si:ch1073-126c3.2</name>
</gene>
<reference evidence="1" key="1">
    <citation type="submission" date="2021-04" db="EMBL/GenBank/DDBJ databases">
        <authorList>
            <consortium name="Wellcome Sanger Institute Data Sharing"/>
        </authorList>
    </citation>
    <scope>NUCLEOTIDE SEQUENCE [LARGE SCALE GENOMIC DNA]</scope>
</reference>
<reference evidence="1" key="2">
    <citation type="submission" date="2025-08" db="UniProtKB">
        <authorList>
            <consortium name="Ensembl"/>
        </authorList>
    </citation>
    <scope>IDENTIFICATION</scope>
</reference>
<dbReference type="GeneTree" id="ENSGT00610000086460"/>
<evidence type="ECO:0000313" key="1">
    <source>
        <dbReference type="Ensembl" id="ENSSAUP00010045834.1"/>
    </source>
</evidence>
<proteinExistence type="predicted"/>